<dbReference type="EMBL" id="ALJK01000073">
    <property type="protein sequence ID" value="EJN85342.1"/>
    <property type="molecule type" value="Genomic_DNA"/>
</dbReference>
<dbReference type="Proteomes" id="UP000007814">
    <property type="component" value="Unassembled WGS sequence"/>
</dbReference>
<evidence type="ECO:0000313" key="1">
    <source>
        <dbReference type="EMBL" id="EJN85342.1"/>
    </source>
</evidence>
<organism evidence="1 2">
    <name type="scientific">Actinomyces naeslundii (strain ATCC 12104 / DSM 43013 / CCUG 2238 / JCM 8349 / NCTC 10301 / Howell 279)</name>
    <dbReference type="NCBI Taxonomy" id="1115803"/>
    <lineage>
        <taxon>Bacteria</taxon>
        <taxon>Bacillati</taxon>
        <taxon>Actinomycetota</taxon>
        <taxon>Actinomycetes</taxon>
        <taxon>Actinomycetales</taxon>
        <taxon>Actinomycetaceae</taxon>
        <taxon>Actinomyces</taxon>
    </lineage>
</organism>
<name>J3F3W5_ACTNH</name>
<dbReference type="PATRIC" id="fig|1115803.3.peg.884"/>
<sequence>MPWERRGRQAIIPRRSTMNDGIGISASFHPAGWSSDVQCYRTVIESATAAPRGNSTAGHVGDPHRTPTDRFEIRLLRRRLSLLQCFQRVSYSRDHRTRMV</sequence>
<accession>J3F3W5</accession>
<comment type="caution">
    <text evidence="1">The sequence shown here is derived from an EMBL/GenBank/DDBJ whole genome shotgun (WGS) entry which is preliminary data.</text>
</comment>
<evidence type="ECO:0000313" key="2">
    <source>
        <dbReference type="Proteomes" id="UP000007814"/>
    </source>
</evidence>
<dbReference type="AlphaFoldDB" id="J3F3W5"/>
<gene>
    <name evidence="1" type="ORF">HMPREF1129_2806</name>
</gene>
<reference evidence="1 2" key="1">
    <citation type="submission" date="2012-07" db="EMBL/GenBank/DDBJ databases">
        <authorList>
            <person name="Durkin A.S."/>
            <person name="McCorrison J."/>
            <person name="Torralba M."/>
            <person name="Gillis M."/>
            <person name="Methe B."/>
            <person name="Sutton G."/>
            <person name="Nelson K.E."/>
        </authorList>
    </citation>
    <scope>NUCLEOTIDE SEQUENCE [LARGE SCALE GENOMIC DNA]</scope>
    <source>
        <strain evidence="2">ATCC 12104 / DSM 43013 / CCUG 2238 / JCM 8349 / NCTC 10301 / Howell 279</strain>
    </source>
</reference>
<protein>
    <submittedName>
        <fullName evidence="1">Uncharacterized protein</fullName>
    </submittedName>
</protein>
<proteinExistence type="predicted"/>